<dbReference type="EMBL" id="BAEE01000073">
    <property type="protein sequence ID" value="GAB11480.1"/>
    <property type="molecule type" value="Genomic_DNA"/>
</dbReference>
<dbReference type="GO" id="GO:0010133">
    <property type="term" value="P:L-proline catabolic process to L-glutamate"/>
    <property type="evidence" value="ECO:0007669"/>
    <property type="project" value="TreeGrafter"/>
</dbReference>
<dbReference type="STRING" id="1073574.GOARA_073_00120"/>
<reference evidence="4 5" key="1">
    <citation type="submission" date="2011-11" db="EMBL/GenBank/DDBJ databases">
        <title>Whole genome shotgun sequence of Gordonia araii NBRC 100433.</title>
        <authorList>
            <person name="Yoshida Y."/>
            <person name="Hosoyama A."/>
            <person name="Tsuchikane K."/>
            <person name="Katsumata H."/>
            <person name="Yamazaki S."/>
            <person name="Fujita N."/>
        </authorList>
    </citation>
    <scope>NUCLEOTIDE SEQUENCE [LARGE SCALE GENOMIC DNA]</scope>
    <source>
        <strain evidence="4 5">NBRC 100433</strain>
    </source>
</reference>
<dbReference type="AlphaFoldDB" id="G7H6K5"/>
<dbReference type="InterPro" id="IPR002872">
    <property type="entry name" value="Proline_DH_dom"/>
</dbReference>
<organism evidence="4 5">
    <name type="scientific">Gordonia araii NBRC 100433</name>
    <dbReference type="NCBI Taxonomy" id="1073574"/>
    <lineage>
        <taxon>Bacteria</taxon>
        <taxon>Bacillati</taxon>
        <taxon>Actinomycetota</taxon>
        <taxon>Actinomycetes</taxon>
        <taxon>Mycobacteriales</taxon>
        <taxon>Gordoniaceae</taxon>
        <taxon>Gordonia</taxon>
    </lineage>
</organism>
<evidence type="ECO:0000256" key="2">
    <source>
        <dbReference type="SAM" id="MobiDB-lite"/>
    </source>
</evidence>
<comment type="caution">
    <text evidence="4">The sequence shown here is derived from an EMBL/GenBank/DDBJ whole genome shotgun (WGS) entry which is preliminary data.</text>
</comment>
<dbReference type="Gene3D" id="3.20.20.220">
    <property type="match status" value="1"/>
</dbReference>
<accession>G7H6K5</accession>
<evidence type="ECO:0000256" key="1">
    <source>
        <dbReference type="ARBA" id="ARBA00023002"/>
    </source>
</evidence>
<evidence type="ECO:0000313" key="5">
    <source>
        <dbReference type="Proteomes" id="UP000035088"/>
    </source>
</evidence>
<feature type="compositionally biased region" description="Basic and acidic residues" evidence="2">
    <location>
        <begin position="477"/>
        <end position="491"/>
    </location>
</feature>
<sequence>MAAIAADLAELEASARTLVERWLRDGALAAGRRPDPAARRLASILRDPHGLEFTVGFVDRVIGTEDHRAAATALRELAADLPATLSAFDRAQLRLGGALGRYLPGTVIRLAQARMRAMVGHMIVDARDRPFTKTVARLRKSGHRLNINPLGEAVLGDAEADRHLEQARTLLRRDDVDYVSVKVSSVASQLSMWAFDDTVEYVLRRLRPLYRDAAAAPGGGAKFINLDMEEYRDLNLTVEVFTRLLSEPDLHRYEGGIVLQAYLPDALAAMNRLAAFAADRVRDGGAGIKIRLVKGANLAMERVHAEMSGWPLATWDSKLATDVNYKRVLWETMRPEKMSMSSGGEPPRPCLRLGIAGHNLFDIAFAHLLSERRGVADRVEFEMLHGMATEQADAVSTDVGRLLYYVPTVAPREFDVAISYLVRRLDENAAPENFMSGIFDLAPGSDAFTRESERFGAAVDELGRTLVSAPELPLPNDRQDRVAEERREPARHTGPLPEFHNEPDTNPALPANQTWIREAIERSTDTAWFDGLPVPATITEADVDGVV</sequence>
<dbReference type="RefSeq" id="WP_007323555.1">
    <property type="nucleotide sequence ID" value="NZ_BAEE01000073.1"/>
</dbReference>
<keyword evidence="1" id="KW-0560">Oxidoreductase</keyword>
<proteinExistence type="predicted"/>
<feature type="non-terminal residue" evidence="4">
    <location>
        <position position="547"/>
    </location>
</feature>
<gene>
    <name evidence="4" type="primary">putA</name>
    <name evidence="4" type="ORF">GOARA_073_00120</name>
</gene>
<dbReference type="Pfam" id="PF01619">
    <property type="entry name" value="Pro_dh"/>
    <property type="match status" value="1"/>
</dbReference>
<protein>
    <submittedName>
        <fullName evidence="4">Proline dehydrogenase/delta-1-pyrroline-5-carboxylate dehydrogenase</fullName>
    </submittedName>
</protein>
<dbReference type="Proteomes" id="UP000035088">
    <property type="component" value="Unassembled WGS sequence"/>
</dbReference>
<dbReference type="PANTHER" id="PTHR13914">
    <property type="entry name" value="PROLINE OXIDASE"/>
    <property type="match status" value="1"/>
</dbReference>
<dbReference type="InterPro" id="IPR029041">
    <property type="entry name" value="FAD-linked_oxidoreductase-like"/>
</dbReference>
<feature type="region of interest" description="Disordered" evidence="2">
    <location>
        <begin position="470"/>
        <end position="509"/>
    </location>
</feature>
<evidence type="ECO:0000313" key="4">
    <source>
        <dbReference type="EMBL" id="GAB11480.1"/>
    </source>
</evidence>
<dbReference type="InterPro" id="IPR015659">
    <property type="entry name" value="Proline_oxidase"/>
</dbReference>
<keyword evidence="5" id="KW-1185">Reference proteome</keyword>
<dbReference type="SUPFAM" id="SSF51730">
    <property type="entry name" value="FAD-linked oxidoreductase"/>
    <property type="match status" value="1"/>
</dbReference>
<dbReference type="GO" id="GO:0071949">
    <property type="term" value="F:FAD binding"/>
    <property type="evidence" value="ECO:0007669"/>
    <property type="project" value="TreeGrafter"/>
</dbReference>
<feature type="domain" description="Proline dehydrogenase" evidence="3">
    <location>
        <begin position="132"/>
        <end position="436"/>
    </location>
</feature>
<dbReference type="PANTHER" id="PTHR13914:SF0">
    <property type="entry name" value="PROLINE DEHYDROGENASE 1, MITOCHONDRIAL"/>
    <property type="match status" value="1"/>
</dbReference>
<dbReference type="GO" id="GO:0004657">
    <property type="term" value="F:proline dehydrogenase activity"/>
    <property type="evidence" value="ECO:0007669"/>
    <property type="project" value="InterPro"/>
</dbReference>
<name>G7H6K5_9ACTN</name>
<evidence type="ECO:0000259" key="3">
    <source>
        <dbReference type="Pfam" id="PF01619"/>
    </source>
</evidence>